<dbReference type="EMBL" id="BBNU01000007">
    <property type="protein sequence ID" value="GAL79801.1"/>
    <property type="molecule type" value="Genomic_DNA"/>
</dbReference>
<organism evidence="1 2">
    <name type="scientific">Algibacter lectus</name>
    <dbReference type="NCBI Taxonomy" id="221126"/>
    <lineage>
        <taxon>Bacteria</taxon>
        <taxon>Pseudomonadati</taxon>
        <taxon>Bacteroidota</taxon>
        <taxon>Flavobacteriia</taxon>
        <taxon>Flavobacteriales</taxon>
        <taxon>Flavobacteriaceae</taxon>
        <taxon>Algibacter</taxon>
    </lineage>
</organism>
<reference evidence="1 2" key="1">
    <citation type="journal article" date="2014" name="Genome Announc.">
        <title>Draft Genome Sequences of Marine Flavobacterium Algibacter lectus Strains SS8 and NR4.</title>
        <authorList>
            <person name="Takatani N."/>
            <person name="Nakanishi M."/>
            <person name="Meirelles P."/>
            <person name="Mino S."/>
            <person name="Suda W."/>
            <person name="Oshima K."/>
            <person name="Hattori M."/>
            <person name="Ohkuma M."/>
            <person name="Hosokawa M."/>
            <person name="Miyashita K."/>
            <person name="Thompson F.L."/>
            <person name="Niwa A."/>
            <person name="Sawabe T."/>
            <person name="Sawabe T."/>
        </authorList>
    </citation>
    <scope>NUCLEOTIDE SEQUENCE [LARGE SCALE GENOMIC DNA]</scope>
    <source>
        <strain evidence="2">JCM19274</strain>
    </source>
</reference>
<gene>
    <name evidence="1" type="ORF">JCM19274_3213</name>
</gene>
<protein>
    <submittedName>
        <fullName evidence="1">Uncharacterized protein</fullName>
    </submittedName>
</protein>
<dbReference type="AlphaFoldDB" id="A0A090WS03"/>
<name>A0A090WS03_9FLAO</name>
<dbReference type="Proteomes" id="UP000029643">
    <property type="component" value="Unassembled WGS sequence"/>
</dbReference>
<evidence type="ECO:0000313" key="2">
    <source>
        <dbReference type="Proteomes" id="UP000029643"/>
    </source>
</evidence>
<comment type="caution">
    <text evidence="1">The sequence shown here is derived from an EMBL/GenBank/DDBJ whole genome shotgun (WGS) entry which is preliminary data.</text>
</comment>
<evidence type="ECO:0000313" key="1">
    <source>
        <dbReference type="EMBL" id="GAL79801.1"/>
    </source>
</evidence>
<accession>A0A090WS03</accession>
<sequence>MVYTMEPLCFNKAMYQSEPQYNWQVFNKTIRQKKKPTI</sequence>
<proteinExistence type="predicted"/>